<name>A0ACD1GKX9_9EURO</name>
<evidence type="ECO:0000313" key="2">
    <source>
        <dbReference type="Proteomes" id="UP000249057"/>
    </source>
</evidence>
<proteinExistence type="predicted"/>
<accession>A0ACD1GKX9</accession>
<reference evidence="1" key="1">
    <citation type="submission" date="2018-02" db="EMBL/GenBank/DDBJ databases">
        <title>The genomes of Aspergillus section Nigri reveals drivers in fungal speciation.</title>
        <authorList>
            <consortium name="DOE Joint Genome Institute"/>
            <person name="Vesth T.C."/>
            <person name="Nybo J."/>
            <person name="Theobald S."/>
            <person name="Brandl J."/>
            <person name="Frisvad J.C."/>
            <person name="Nielsen K.F."/>
            <person name="Lyhne E.K."/>
            <person name="Kogle M.E."/>
            <person name="Kuo A."/>
            <person name="Riley R."/>
            <person name="Clum A."/>
            <person name="Nolan M."/>
            <person name="Lipzen A."/>
            <person name="Salamov A."/>
            <person name="Henrissat B."/>
            <person name="Wiebenga A."/>
            <person name="De vries R.P."/>
            <person name="Grigoriev I.V."/>
            <person name="Mortensen U.H."/>
            <person name="Andersen M.R."/>
            <person name="Baker S.E."/>
        </authorList>
    </citation>
    <scope>NUCLEOTIDE SEQUENCE</scope>
    <source>
        <strain evidence="1">CBS 621.78</strain>
    </source>
</reference>
<organism evidence="1 2">
    <name type="scientific">Aspergillus brunneoviolaceus CBS 621.78</name>
    <dbReference type="NCBI Taxonomy" id="1450534"/>
    <lineage>
        <taxon>Eukaryota</taxon>
        <taxon>Fungi</taxon>
        <taxon>Dikarya</taxon>
        <taxon>Ascomycota</taxon>
        <taxon>Pezizomycotina</taxon>
        <taxon>Eurotiomycetes</taxon>
        <taxon>Eurotiomycetidae</taxon>
        <taxon>Eurotiales</taxon>
        <taxon>Aspergillaceae</taxon>
        <taxon>Aspergillus</taxon>
        <taxon>Aspergillus subgen. Circumdati</taxon>
    </lineage>
</organism>
<dbReference type="EMBL" id="KZ825316">
    <property type="protein sequence ID" value="RAH49877.1"/>
    <property type="molecule type" value="Genomic_DNA"/>
</dbReference>
<sequence length="865" mass="93581">MDNYHACSSVISEFEARKAGAFTSLPIRVNRYSEVATKAAQDFVCKWNCHFDVGSNYPGSTSATRFGPRDSPLVMIIPEAQPDRLATAACLAEMARLLDDLCHRFGTHNRHEGFELLNRCIEQFSASSSCSCSGSCGKSLGGDRQHHYRHHHHHHHHHHRLQQVISEIFSDVCRAECEHGVHLLEVYRKAIVRVSTPLDCKKKFAFEAFWPILEFAIGVHLSHVDHMLLHEIKDVADECLALNDEYWSWTAGCADHKAGRNIIDCFVRVEGLSVDAAREKVRRSILELESRFLSLKDRFSWQHPTESIRLHRWIEAVGAAMASYNYWRANLSSPCFSSSNCGKAEWTSTSSTTTLIDRPCSPQLSYRLHHSSLESKTTDTTALTAPTTYISSIASTPTTAILNMLPAALNCWARAPEPALQHIQTIFTNLHNATLILWDIFTASTTRHSSPATHIVFGTAQATNSAYYAFTHALQSVQHHPHLLSNPPQATAILTEGLTRLFTGQSWALNWKFTHHIPTEPEYLGLIDDTTGALFSILVRLLQSQSRCAPPSPSPCHPHNSSSTNDPKFLNRSDSLLYLTNLLARFIRIREEYLFFTTESTTPTSTTPSKPGAESTIGGYSYSYPIIRLLNTRPECRAQITALLSSSAAAATTGSCSSSYAGSFSGCASRGTSPSPCACPPSTASSSSSSCSCPSSTGANGTGQGFGACGSAIPPPMSVPGLLHLLRDSGVLAATREFLRDMEEQIEREVGRLEAGVFGGETNSLVRTVVGRLNMEYNGVAMVCDGGTVGFPCRACVCAVDPVLRKGDASGGGDGDITTATATATATAAPTPTPGSLDFRVEGIGGSCAGVLGGGGDGAWGVGDF</sequence>
<evidence type="ECO:0000313" key="1">
    <source>
        <dbReference type="EMBL" id="RAH49877.1"/>
    </source>
</evidence>
<dbReference type="Proteomes" id="UP000249057">
    <property type="component" value="Unassembled WGS sequence"/>
</dbReference>
<gene>
    <name evidence="1" type="ORF">BO95DRAFT_511268</name>
</gene>
<keyword evidence="2" id="KW-1185">Reference proteome</keyword>
<protein>
    <submittedName>
        <fullName evidence="1">Uncharacterized protein</fullName>
    </submittedName>
</protein>